<accession>A0A7S3Y8G6</accession>
<protein>
    <submittedName>
        <fullName evidence="1">Uncharacterized protein</fullName>
    </submittedName>
</protein>
<dbReference type="AlphaFoldDB" id="A0A7S3Y8G6"/>
<dbReference type="EMBL" id="HBIU01050886">
    <property type="protein sequence ID" value="CAE0644201.1"/>
    <property type="molecule type" value="Transcribed_RNA"/>
</dbReference>
<organism evidence="1">
    <name type="scientific">Heterosigma akashiwo</name>
    <name type="common">Chromophytic alga</name>
    <name type="synonym">Heterosigma carterae</name>
    <dbReference type="NCBI Taxonomy" id="2829"/>
    <lineage>
        <taxon>Eukaryota</taxon>
        <taxon>Sar</taxon>
        <taxon>Stramenopiles</taxon>
        <taxon>Ochrophyta</taxon>
        <taxon>Raphidophyceae</taxon>
        <taxon>Chattonellales</taxon>
        <taxon>Chattonellaceae</taxon>
        <taxon>Heterosigma</taxon>
    </lineage>
</organism>
<gene>
    <name evidence="1" type="ORF">HAKA00212_LOCUS22528</name>
</gene>
<proteinExistence type="predicted"/>
<evidence type="ECO:0000313" key="1">
    <source>
        <dbReference type="EMBL" id="CAE0644201.1"/>
    </source>
</evidence>
<sequence length="246" mass="27758">MSGWLTVGPSKQYGFDLSREMFRDRLNLRHGQELRGLPSVCDGCGAPFSLEHALNCMKGGNIKLGHDQVRDECVHLCTMAYGAAGVKKEPFLRDASGNVRDKDLRADFLAIGVWERQRVAFFDNRILDADAPSRFDRNTSYVTAMRAAVQEKKTRYLERCEEMAGSFTPLVCTVDGVFHREFVAFMKRVAAALAGKWGKSYEEVMCWVRIRLQFALIRAVDLRLRGSRMRFHGAGFSDGAGLCRVF</sequence>
<reference evidence="1" key="1">
    <citation type="submission" date="2021-01" db="EMBL/GenBank/DDBJ databases">
        <authorList>
            <person name="Corre E."/>
            <person name="Pelletier E."/>
            <person name="Niang G."/>
            <person name="Scheremetjew M."/>
            <person name="Finn R."/>
            <person name="Kale V."/>
            <person name="Holt S."/>
            <person name="Cochrane G."/>
            <person name="Meng A."/>
            <person name="Brown T."/>
            <person name="Cohen L."/>
        </authorList>
    </citation>
    <scope>NUCLEOTIDE SEQUENCE</scope>
    <source>
        <strain evidence="1">CCMP3107</strain>
    </source>
</reference>
<name>A0A7S3Y8G6_HETAK</name>